<dbReference type="Gene3D" id="1.10.10.60">
    <property type="entry name" value="Homeodomain-like"/>
    <property type="match status" value="1"/>
</dbReference>
<evidence type="ECO:0000313" key="6">
    <source>
        <dbReference type="EMBL" id="GAA5153536.1"/>
    </source>
</evidence>
<reference evidence="7" key="1">
    <citation type="journal article" date="2019" name="Int. J. Syst. Evol. Microbiol.">
        <title>The Global Catalogue of Microorganisms (GCM) 10K type strain sequencing project: providing services to taxonomists for standard genome sequencing and annotation.</title>
        <authorList>
            <consortium name="The Broad Institute Genomics Platform"/>
            <consortium name="The Broad Institute Genome Sequencing Center for Infectious Disease"/>
            <person name="Wu L."/>
            <person name="Ma J."/>
        </authorList>
    </citation>
    <scope>NUCLEOTIDE SEQUENCE [LARGE SCALE GENOMIC DNA]</scope>
    <source>
        <strain evidence="7">JCM 18303</strain>
    </source>
</reference>
<keyword evidence="7" id="KW-1185">Reference proteome</keyword>
<dbReference type="PANTHER" id="PTHR30055:SF234">
    <property type="entry name" value="HTH-TYPE TRANSCRIPTIONAL REGULATOR BETI"/>
    <property type="match status" value="1"/>
</dbReference>
<evidence type="ECO:0000259" key="5">
    <source>
        <dbReference type="PROSITE" id="PS50977"/>
    </source>
</evidence>
<evidence type="ECO:0000256" key="2">
    <source>
        <dbReference type="ARBA" id="ARBA00023125"/>
    </source>
</evidence>
<protein>
    <recommendedName>
        <fullName evidence="5">HTH tetR-type domain-containing protein</fullName>
    </recommendedName>
</protein>
<dbReference type="Gene3D" id="1.10.357.10">
    <property type="entry name" value="Tetracycline Repressor, domain 2"/>
    <property type="match status" value="1"/>
</dbReference>
<keyword evidence="2 4" id="KW-0238">DNA-binding</keyword>
<dbReference type="InterPro" id="IPR001647">
    <property type="entry name" value="HTH_TetR"/>
</dbReference>
<dbReference type="EMBL" id="BAABJP010000008">
    <property type="protein sequence ID" value="GAA5153536.1"/>
    <property type="molecule type" value="Genomic_DNA"/>
</dbReference>
<dbReference type="RefSeq" id="WP_185061777.1">
    <property type="nucleotide sequence ID" value="NZ_BAABJP010000008.1"/>
</dbReference>
<dbReference type="Pfam" id="PF00440">
    <property type="entry name" value="TetR_N"/>
    <property type="match status" value="1"/>
</dbReference>
<evidence type="ECO:0000256" key="4">
    <source>
        <dbReference type="PROSITE-ProRule" id="PRU00335"/>
    </source>
</evidence>
<dbReference type="InterPro" id="IPR050109">
    <property type="entry name" value="HTH-type_TetR-like_transc_reg"/>
</dbReference>
<keyword evidence="1" id="KW-0805">Transcription regulation</keyword>
<comment type="caution">
    <text evidence="6">The sequence shown here is derived from an EMBL/GenBank/DDBJ whole genome shotgun (WGS) entry which is preliminary data.</text>
</comment>
<gene>
    <name evidence="6" type="ORF">GCM10023321_23920</name>
</gene>
<dbReference type="PRINTS" id="PR00455">
    <property type="entry name" value="HTHTETR"/>
</dbReference>
<proteinExistence type="predicted"/>
<name>A0ABP9PXD5_9PSEU</name>
<dbReference type="SUPFAM" id="SSF46689">
    <property type="entry name" value="Homeodomain-like"/>
    <property type="match status" value="1"/>
</dbReference>
<sequence>MAEQSRRERKKRQTRQLLVETAFRLFADQGYEQTTVAQIARAADVATKTFFNYFPSKEDVLFAESGRGNALPLELIAGRRPGETVAELLTRVYDEMLAEYLTENVGRDPELMRTYVRLVTTTPALLGKTLQLSLELQREMADALVKAYPDQLDPVSAAAVIGGFAGAAQGAALTSLRRGDSEEQFWAALRQGIHIALHGPPA</sequence>
<feature type="DNA-binding region" description="H-T-H motif" evidence="4">
    <location>
        <begin position="35"/>
        <end position="54"/>
    </location>
</feature>
<dbReference type="PANTHER" id="PTHR30055">
    <property type="entry name" value="HTH-TYPE TRANSCRIPTIONAL REGULATOR RUTR"/>
    <property type="match status" value="1"/>
</dbReference>
<dbReference type="InterPro" id="IPR009057">
    <property type="entry name" value="Homeodomain-like_sf"/>
</dbReference>
<feature type="domain" description="HTH tetR-type" evidence="5">
    <location>
        <begin position="12"/>
        <end position="72"/>
    </location>
</feature>
<evidence type="ECO:0000313" key="7">
    <source>
        <dbReference type="Proteomes" id="UP001428817"/>
    </source>
</evidence>
<accession>A0ABP9PXD5</accession>
<evidence type="ECO:0000256" key="1">
    <source>
        <dbReference type="ARBA" id="ARBA00023015"/>
    </source>
</evidence>
<evidence type="ECO:0000256" key="3">
    <source>
        <dbReference type="ARBA" id="ARBA00023163"/>
    </source>
</evidence>
<dbReference type="Proteomes" id="UP001428817">
    <property type="component" value="Unassembled WGS sequence"/>
</dbReference>
<dbReference type="PROSITE" id="PS50977">
    <property type="entry name" value="HTH_TETR_2"/>
    <property type="match status" value="1"/>
</dbReference>
<keyword evidence="3" id="KW-0804">Transcription</keyword>
<organism evidence="6 7">
    <name type="scientific">Pseudonocardia eucalypti</name>
    <dbReference type="NCBI Taxonomy" id="648755"/>
    <lineage>
        <taxon>Bacteria</taxon>
        <taxon>Bacillati</taxon>
        <taxon>Actinomycetota</taxon>
        <taxon>Actinomycetes</taxon>
        <taxon>Pseudonocardiales</taxon>
        <taxon>Pseudonocardiaceae</taxon>
        <taxon>Pseudonocardia</taxon>
    </lineage>
</organism>